<dbReference type="STRING" id="485915.Dret_1524"/>
<evidence type="ECO:0000259" key="8">
    <source>
        <dbReference type="PROSITE" id="PS50112"/>
    </source>
</evidence>
<proteinExistence type="predicted"/>
<keyword evidence="11" id="KW-1185">Reference proteome</keyword>
<dbReference type="SUPFAM" id="SSF55785">
    <property type="entry name" value="PYP-like sensor domain (PAS domain)"/>
    <property type="match status" value="1"/>
</dbReference>
<dbReference type="PROSITE" id="PS50113">
    <property type="entry name" value="PAC"/>
    <property type="match status" value="1"/>
</dbReference>
<dbReference type="GO" id="GO:0016791">
    <property type="term" value="F:phosphatase activity"/>
    <property type="evidence" value="ECO:0007669"/>
    <property type="project" value="TreeGrafter"/>
</dbReference>
<dbReference type="InterPro" id="IPR000700">
    <property type="entry name" value="PAS-assoc_C"/>
</dbReference>
<dbReference type="SMART" id="SM00331">
    <property type="entry name" value="PP2C_SIG"/>
    <property type="match status" value="1"/>
</dbReference>
<evidence type="ECO:0000256" key="2">
    <source>
        <dbReference type="ARBA" id="ARBA00022741"/>
    </source>
</evidence>
<keyword evidence="1" id="KW-0808">Transferase</keyword>
<dbReference type="FunFam" id="3.30.450.20:FF:000060">
    <property type="entry name" value="Sensor protein FixL"/>
    <property type="match status" value="1"/>
</dbReference>
<dbReference type="PANTHER" id="PTHR43156">
    <property type="entry name" value="STAGE II SPORULATION PROTEIN E-RELATED"/>
    <property type="match status" value="1"/>
</dbReference>
<dbReference type="PROSITE" id="PS50112">
    <property type="entry name" value="PAS"/>
    <property type="match status" value="1"/>
</dbReference>
<dbReference type="GO" id="GO:0005524">
    <property type="term" value="F:ATP binding"/>
    <property type="evidence" value="ECO:0007669"/>
    <property type="project" value="UniProtKB-KW"/>
</dbReference>
<organism evidence="10 11">
    <name type="scientific">Desulfohalobium retbaense (strain ATCC 49708 / DSM 5692 / JCM 16813 / HR100)</name>
    <dbReference type="NCBI Taxonomy" id="485915"/>
    <lineage>
        <taxon>Bacteria</taxon>
        <taxon>Pseudomonadati</taxon>
        <taxon>Thermodesulfobacteriota</taxon>
        <taxon>Desulfovibrionia</taxon>
        <taxon>Desulfovibrionales</taxon>
        <taxon>Desulfohalobiaceae</taxon>
        <taxon>Desulfohalobium</taxon>
    </lineage>
</organism>
<keyword evidence="3" id="KW-0418">Kinase</keyword>
<dbReference type="RefSeq" id="WP_015751955.1">
    <property type="nucleotide sequence ID" value="NC_013223.1"/>
</dbReference>
<dbReference type="HOGENOM" id="CLU_672177_0_0_7"/>
<dbReference type="GO" id="GO:0006355">
    <property type="term" value="P:regulation of DNA-templated transcription"/>
    <property type="evidence" value="ECO:0007669"/>
    <property type="project" value="InterPro"/>
</dbReference>
<evidence type="ECO:0000313" key="11">
    <source>
        <dbReference type="Proteomes" id="UP000001052"/>
    </source>
</evidence>
<dbReference type="SUPFAM" id="SSF81606">
    <property type="entry name" value="PP2C-like"/>
    <property type="match status" value="1"/>
</dbReference>
<accession>C8X313</accession>
<dbReference type="Gene3D" id="3.30.450.20">
    <property type="entry name" value="PAS domain"/>
    <property type="match status" value="1"/>
</dbReference>
<name>C8X313_DESRD</name>
<dbReference type="NCBIfam" id="TIGR00229">
    <property type="entry name" value="sensory_box"/>
    <property type="match status" value="1"/>
</dbReference>
<dbReference type="CDD" id="cd00130">
    <property type="entry name" value="PAS"/>
    <property type="match status" value="1"/>
</dbReference>
<dbReference type="Proteomes" id="UP000001052">
    <property type="component" value="Chromosome"/>
</dbReference>
<feature type="domain" description="PAS" evidence="8">
    <location>
        <begin position="12"/>
        <end position="82"/>
    </location>
</feature>
<evidence type="ECO:0000256" key="1">
    <source>
        <dbReference type="ARBA" id="ARBA00022679"/>
    </source>
</evidence>
<dbReference type="eggNOG" id="COG3829">
    <property type="taxonomic scope" value="Bacteria"/>
</dbReference>
<evidence type="ECO:0000256" key="5">
    <source>
        <dbReference type="ARBA" id="ARBA00022840"/>
    </source>
</evidence>
<dbReference type="InterPro" id="IPR013767">
    <property type="entry name" value="PAS_fold"/>
</dbReference>
<evidence type="ECO:0000313" key="10">
    <source>
        <dbReference type="EMBL" id="ACV68810.1"/>
    </source>
</evidence>
<dbReference type="InterPro" id="IPR036457">
    <property type="entry name" value="PPM-type-like_dom_sf"/>
</dbReference>
<evidence type="ECO:0000256" key="7">
    <source>
        <dbReference type="ARBA" id="ARBA00070616"/>
    </source>
</evidence>
<protein>
    <recommendedName>
        <fullName evidence="7">Sensor protein FixL</fullName>
    </recommendedName>
</protein>
<dbReference type="EMBL" id="CP001734">
    <property type="protein sequence ID" value="ACV68810.1"/>
    <property type="molecule type" value="Genomic_DNA"/>
</dbReference>
<dbReference type="Gene3D" id="3.60.40.10">
    <property type="entry name" value="PPM-type phosphatase domain"/>
    <property type="match status" value="1"/>
</dbReference>
<evidence type="ECO:0000256" key="4">
    <source>
        <dbReference type="ARBA" id="ARBA00022801"/>
    </source>
</evidence>
<comment type="function">
    <text evidence="6">Putative oxygen sensor; modulates the activity of FixJ, a transcriptional activator of nitrogen fixation fixK gene. FixL probably acts as a kinase that phosphorylates FixJ.</text>
</comment>
<gene>
    <name evidence="10" type="ordered locus">Dret_1524</name>
</gene>
<evidence type="ECO:0000256" key="3">
    <source>
        <dbReference type="ARBA" id="ARBA00022777"/>
    </source>
</evidence>
<keyword evidence="2" id="KW-0547">Nucleotide-binding</keyword>
<dbReference type="InterPro" id="IPR001932">
    <property type="entry name" value="PPM-type_phosphatase-like_dom"/>
</dbReference>
<dbReference type="SMART" id="SM00091">
    <property type="entry name" value="PAS"/>
    <property type="match status" value="1"/>
</dbReference>
<dbReference type="AlphaFoldDB" id="C8X313"/>
<evidence type="ECO:0000256" key="6">
    <source>
        <dbReference type="ARBA" id="ARBA00059827"/>
    </source>
</evidence>
<dbReference type="InterPro" id="IPR052016">
    <property type="entry name" value="Bact_Sigma-Reg"/>
</dbReference>
<dbReference type="PANTHER" id="PTHR43156:SF2">
    <property type="entry name" value="STAGE II SPORULATION PROTEIN E"/>
    <property type="match status" value="1"/>
</dbReference>
<dbReference type="OrthoDB" id="9802500at2"/>
<reference evidence="11" key="1">
    <citation type="submission" date="2009-09" db="EMBL/GenBank/DDBJ databases">
        <title>The complete chromosome of Desulfohalobium retbaense DSM 5692.</title>
        <authorList>
            <consortium name="US DOE Joint Genome Institute (JGI-PGF)"/>
            <person name="Lucas S."/>
            <person name="Copeland A."/>
            <person name="Lapidus A."/>
            <person name="Glavina del Rio T."/>
            <person name="Dalin E."/>
            <person name="Tice H."/>
            <person name="Bruce D."/>
            <person name="Goodwin L."/>
            <person name="Pitluck S."/>
            <person name="Kyrpides N."/>
            <person name="Mavromatis K."/>
            <person name="Ivanova N."/>
            <person name="Mikhailova N."/>
            <person name="Munk A.C."/>
            <person name="Brettin T."/>
            <person name="Detter J.C."/>
            <person name="Han C."/>
            <person name="Tapia R."/>
            <person name="Larimer F."/>
            <person name="Land M."/>
            <person name="Hauser L."/>
            <person name="Markowitz V."/>
            <person name="Cheng J.-F."/>
            <person name="Hugenholtz P."/>
            <person name="Woyke T."/>
            <person name="Wu D."/>
            <person name="Spring S."/>
            <person name="Klenk H.-P."/>
            <person name="Eisen J.A."/>
        </authorList>
    </citation>
    <scope>NUCLEOTIDE SEQUENCE [LARGE SCALE GENOMIC DNA]</scope>
    <source>
        <strain evidence="11">DSM 5692</strain>
    </source>
</reference>
<reference evidence="10 11" key="2">
    <citation type="journal article" date="2010" name="Stand. Genomic Sci.">
        <title>Complete genome sequence of Desulfohalobium retbaense type strain (HR(100)).</title>
        <authorList>
            <person name="Spring S."/>
            <person name="Nolan M."/>
            <person name="Lapidus A."/>
            <person name="Glavina Del Rio T."/>
            <person name="Copeland A."/>
            <person name="Tice H."/>
            <person name="Cheng J.F."/>
            <person name="Lucas S."/>
            <person name="Land M."/>
            <person name="Chen F."/>
            <person name="Bruce D."/>
            <person name="Goodwin L."/>
            <person name="Pitluck S."/>
            <person name="Ivanova N."/>
            <person name="Mavromatis K."/>
            <person name="Mikhailova N."/>
            <person name="Pati A."/>
            <person name="Chen A."/>
            <person name="Palaniappan K."/>
            <person name="Hauser L."/>
            <person name="Chang Y.J."/>
            <person name="Jeffries C.D."/>
            <person name="Munk C."/>
            <person name="Kiss H."/>
            <person name="Chain P."/>
            <person name="Han C."/>
            <person name="Brettin T."/>
            <person name="Detter J.C."/>
            <person name="Schuler E."/>
            <person name="Goker M."/>
            <person name="Rohde M."/>
            <person name="Bristow J."/>
            <person name="Eisen J.A."/>
            <person name="Markowitz V."/>
            <person name="Hugenholtz P."/>
            <person name="Kyrpides N.C."/>
            <person name="Klenk H.P."/>
        </authorList>
    </citation>
    <scope>NUCLEOTIDE SEQUENCE [LARGE SCALE GENOMIC DNA]</scope>
    <source>
        <strain evidence="10 11">DSM 5692</strain>
    </source>
</reference>
<dbReference type="Pfam" id="PF07228">
    <property type="entry name" value="SpoIIE"/>
    <property type="match status" value="1"/>
</dbReference>
<feature type="domain" description="PAC" evidence="9">
    <location>
        <begin position="90"/>
        <end position="140"/>
    </location>
</feature>
<dbReference type="InterPro" id="IPR035965">
    <property type="entry name" value="PAS-like_dom_sf"/>
</dbReference>
<keyword evidence="4" id="KW-0378">Hydrolase</keyword>
<dbReference type="Pfam" id="PF00989">
    <property type="entry name" value="PAS"/>
    <property type="match status" value="1"/>
</dbReference>
<keyword evidence="5" id="KW-0067">ATP-binding</keyword>
<evidence type="ECO:0000259" key="9">
    <source>
        <dbReference type="PROSITE" id="PS50113"/>
    </source>
</evidence>
<dbReference type="GO" id="GO:0016301">
    <property type="term" value="F:kinase activity"/>
    <property type="evidence" value="ECO:0007669"/>
    <property type="project" value="UniProtKB-KW"/>
</dbReference>
<dbReference type="KEGG" id="drt:Dret_1524"/>
<sequence>MPHCHTSGSSSQASTLQAILETAVDGIVVITPQGTIQAVNKAISTIFGYSREWLLGQPVSVLMPEPYRSTHQSFIQRYLQTGEGHILGVGGREVPGRTSDGSIIPLELGVSEITSGDDHLFAAILRDITERKASQQALMESYLELENKQKLLDKDLEAAANIQLSLLPSNFSPLPGLDVGWVFDPSLEIGGDIFNLVPLQTGHLGMYILDVSGHGVPAALVAVSAAQAMYRHTLVRSESWPGREGPPTPPATVLEQLDAEFPLERFDTYFTMSYVVMDLESATLHYSNAGHPAPLLIRNSGEVVSLETEGTLIGLGGLRPFTTEQDTLHPGDVLVLYTDGIYEQRNPAGTPYGRERMVTVLRQNRNSSAQNMAAALHESLRTFAKTDAFEDDVSLLCVKSLPTAAHEDN</sequence>
<dbReference type="eggNOG" id="COG2208">
    <property type="taxonomic scope" value="Bacteria"/>
</dbReference>
<dbReference type="InterPro" id="IPR000014">
    <property type="entry name" value="PAS"/>
</dbReference>